<dbReference type="Pfam" id="PF25861">
    <property type="entry name" value="PglZ_2nd"/>
    <property type="match status" value="1"/>
</dbReference>
<dbReference type="RefSeq" id="WP_344392728.1">
    <property type="nucleotide sequence ID" value="NZ_BAAAQG010000013.1"/>
</dbReference>
<dbReference type="EMBL" id="BAAAQG010000013">
    <property type="protein sequence ID" value="GAA1715129.1"/>
    <property type="molecule type" value="Genomic_DNA"/>
</dbReference>
<feature type="domain" description="Alkaline phosphatase-like protein PglZ N-terminal" evidence="3">
    <location>
        <begin position="35"/>
        <end position="108"/>
    </location>
</feature>
<dbReference type="Pfam" id="PF08665">
    <property type="entry name" value="PglZ"/>
    <property type="match status" value="1"/>
</dbReference>
<reference evidence="5 6" key="1">
    <citation type="journal article" date="2019" name="Int. J. Syst. Evol. Microbiol.">
        <title>The Global Catalogue of Microorganisms (GCM) 10K type strain sequencing project: providing services to taxonomists for standard genome sequencing and annotation.</title>
        <authorList>
            <consortium name="The Broad Institute Genomics Platform"/>
            <consortium name="The Broad Institute Genome Sequencing Center for Infectious Disease"/>
            <person name="Wu L."/>
            <person name="Ma J."/>
        </authorList>
    </citation>
    <scope>NUCLEOTIDE SEQUENCE [LARGE SCALE GENOMIC DNA]</scope>
    <source>
        <strain evidence="5 6">JCM 16002</strain>
    </source>
</reference>
<dbReference type="NCBIfam" id="NF033446">
    <property type="entry name" value="BREX_PglZ_2"/>
    <property type="match status" value="1"/>
</dbReference>
<gene>
    <name evidence="5" type="primary">pglZ</name>
    <name evidence="5" type="ORF">GCM10009831_25980</name>
</gene>
<dbReference type="InterPro" id="IPR058882">
    <property type="entry name" value="PglZ_C"/>
</dbReference>
<sequence length="976" mass="103425">MTTASAGVAGGATSSSSLGTATAADLIPLLHGLYRDKQHKRGLLVMHARPEWDGTELRVDDLAVPVHCCRTVLEIRDVVRHRNAPEVPWRVVLTDLPEEQIPQGVKEHFQPLGRMRELDPVGTLLGMFSADKTDGRIPRGRDDVRGLTTALADHRDTLAPTPTPVLTADHLYGAISTLVLGLEQDFRLADLLAWSATPDAHAAWDELASRLTSHVRAGLITWLCRTFTLTGPGIRSLWAKSGPRGLLPAGLVAETLRTPDWQDTPTELTGARALFSHHIGATLGDQSLREWGSAAAKAVRTSLDHGQPLTAVLGEAHRLITGFEQNGGASLLAGSTVLPGAFQRRLDVYARGLATTLDGGSETALLRGLETLRAHVEAERSRPDDLETAAALVRLHRWNRTEATAVADRMRSVGHVEAMRAYVDELSWVDRAVNSAWRGFTADPKPAIGQSAADPDALGRRVLDRTLAVRRDIDRTFAALVGARLADRSTAGDALLVEDVLSRVVAPLRKSGPVESGQRSERALLVVVIDGLSVAAAHGLLEDVAARHATVWQRLDLASLGLDVAASALPSVTTASRTSLLSGELALGGQQEERTGFAALFPAHPSVSDGPLFHKADLDASIGDTVRSAIYDTEHVPVVGAVLNTVDDALDRSDPIATTWTTSRITHLDKLLDYARAVGRDVVLLSDHGHVVERSRIGKVTADGAVSARWRPASGAPAQDAERAVSGNRVLAPGTSGTPHHSAILAVDEDLRYTGKKAGYHGGASPAEVCAPVAVLVQSLDGLGEDSPFPAGPPVQDSWPAWWPISTATSTSGAGEATPGQAAAGQAAAGHSGRGPAAKPATRRKAPQDADQVSLFDSPVPAEPTASPAPAPARAKRPADTFTALARKDYFKERVESQRVGLDPGVLADALRAIAANNGRMPIAVLASTLDLNPLRVSGTIARIQKVVNVDGMPVLEREDNDVVLASQTLFEQFGL</sequence>
<name>A0ABN2J074_9ACTN</name>
<dbReference type="Pfam" id="PF25862">
    <property type="entry name" value="PglZ_1st"/>
    <property type="match status" value="1"/>
</dbReference>
<evidence type="ECO:0000259" key="3">
    <source>
        <dbReference type="Pfam" id="PF25862"/>
    </source>
</evidence>
<dbReference type="InterPro" id="IPR058880">
    <property type="entry name" value="PglZ_N"/>
</dbReference>
<proteinExistence type="predicted"/>
<feature type="domain" description="Alkaline phosphatase-like protein PglZ C-terminal" evidence="4">
    <location>
        <begin position="879"/>
        <end position="975"/>
    </location>
</feature>
<keyword evidence="6" id="KW-1185">Reference proteome</keyword>
<feature type="region of interest" description="Disordered" evidence="1">
    <location>
        <begin position="805"/>
        <end position="878"/>
    </location>
</feature>
<organism evidence="5 6">
    <name type="scientific">Dietzia cercidiphylli</name>
    <dbReference type="NCBI Taxonomy" id="498199"/>
    <lineage>
        <taxon>Bacteria</taxon>
        <taxon>Bacillati</taxon>
        <taxon>Actinomycetota</taxon>
        <taxon>Actinomycetes</taxon>
        <taxon>Mycobacteriales</taxon>
        <taxon>Dietziaceae</taxon>
        <taxon>Dietzia</taxon>
    </lineage>
</organism>
<dbReference type="InterPro" id="IPR047992">
    <property type="entry name" value="BREX_PglZ"/>
</dbReference>
<feature type="compositionally biased region" description="Low complexity" evidence="1">
    <location>
        <begin position="859"/>
        <end position="868"/>
    </location>
</feature>
<evidence type="ECO:0000259" key="2">
    <source>
        <dbReference type="Pfam" id="PF25861"/>
    </source>
</evidence>
<dbReference type="Proteomes" id="UP001500383">
    <property type="component" value="Unassembled WGS sequence"/>
</dbReference>
<feature type="compositionally biased region" description="Low complexity" evidence="1">
    <location>
        <begin position="806"/>
        <end position="840"/>
    </location>
</feature>
<evidence type="ECO:0000256" key="1">
    <source>
        <dbReference type="SAM" id="MobiDB-lite"/>
    </source>
</evidence>
<evidence type="ECO:0000313" key="5">
    <source>
        <dbReference type="EMBL" id="GAA1715129.1"/>
    </source>
</evidence>
<dbReference type="InterPro" id="IPR058881">
    <property type="entry name" value="PglZ_2nd"/>
</dbReference>
<evidence type="ECO:0000259" key="4">
    <source>
        <dbReference type="Pfam" id="PF25863"/>
    </source>
</evidence>
<dbReference type="Pfam" id="PF25863">
    <property type="entry name" value="PglZ_C"/>
    <property type="match status" value="1"/>
</dbReference>
<comment type="caution">
    <text evidence="5">The sequence shown here is derived from an EMBL/GenBank/DDBJ whole genome shotgun (WGS) entry which is preliminary data.</text>
</comment>
<protein>
    <submittedName>
        <fullName evidence="5">BREX-2 system phosphatase PglZ</fullName>
    </submittedName>
</protein>
<accession>A0ABN2J074</accession>
<feature type="domain" description="Alkaline phosphatase-like protein PglZ second" evidence="2">
    <location>
        <begin position="188"/>
        <end position="323"/>
    </location>
</feature>
<evidence type="ECO:0000313" key="6">
    <source>
        <dbReference type="Proteomes" id="UP001500383"/>
    </source>
</evidence>